<sequence>MAELADRQYQFDWLSLLAHRLVVVLGEPGSGESEELRCQHRRNPNSFFPRFAQRVTEDVETIMSDRDLSSFRTWKSSSQSTLFLLDAVDESKLKRDDDFLVALDWLSGALASARERARLVVSSRIRKWWPQTDCRAVLQRFSVPSDGDRPTTAAAKILVETIFPLRSRQGRLSEESKGVRGAQDFLDALDQHNACPFPPHDNAINRVFDSFGKDALLAREWSLLA</sequence>
<dbReference type="RefSeq" id="WP_175031882.1">
    <property type="nucleotide sequence ID" value="NZ_CABVPW010000012.1"/>
</dbReference>
<dbReference type="AlphaFoldDB" id="A0A6P2L3I0"/>
<organism evidence="1 2">
    <name type="scientific">Burkholderia lata (strain ATCC 17760 / DSM 23089 / LMG 22485 / NCIMB 9086 / R18194 / 383)</name>
    <dbReference type="NCBI Taxonomy" id="482957"/>
    <lineage>
        <taxon>Bacteria</taxon>
        <taxon>Pseudomonadati</taxon>
        <taxon>Pseudomonadota</taxon>
        <taxon>Betaproteobacteria</taxon>
        <taxon>Burkholderiales</taxon>
        <taxon>Burkholderiaceae</taxon>
        <taxon>Burkholderia</taxon>
        <taxon>Burkholderia cepacia complex</taxon>
    </lineage>
</organism>
<reference evidence="1 2" key="1">
    <citation type="submission" date="2019-09" db="EMBL/GenBank/DDBJ databases">
        <authorList>
            <person name="Depoorter E."/>
        </authorList>
    </citation>
    <scope>NUCLEOTIDE SEQUENCE [LARGE SCALE GENOMIC DNA]</scope>
    <source>
        <strain evidence="1">LMG 23254</strain>
    </source>
</reference>
<evidence type="ECO:0008006" key="3">
    <source>
        <dbReference type="Google" id="ProtNLM"/>
    </source>
</evidence>
<gene>
    <name evidence="1" type="ORF">BLA23254_02911</name>
</gene>
<protein>
    <recommendedName>
        <fullName evidence="3">NACHT domain-containing protein</fullName>
    </recommendedName>
</protein>
<name>A0A6P2L3I0_BURL3</name>
<evidence type="ECO:0000313" key="1">
    <source>
        <dbReference type="EMBL" id="VWB62803.1"/>
    </source>
</evidence>
<dbReference type="Proteomes" id="UP000494218">
    <property type="component" value="Unassembled WGS sequence"/>
</dbReference>
<dbReference type="EMBL" id="CABVPW010000012">
    <property type="protein sequence ID" value="VWB62803.1"/>
    <property type="molecule type" value="Genomic_DNA"/>
</dbReference>
<proteinExistence type="predicted"/>
<evidence type="ECO:0000313" key="2">
    <source>
        <dbReference type="Proteomes" id="UP000494218"/>
    </source>
</evidence>
<accession>A0A6P2L3I0</accession>